<sequence length="96" mass="11466">MQRKGKQKEKYSNCTGVEQMRAKYTRRYKTIEEDSVKRVHLICEQLRYHGEDFVVEDLVVEDKMTDGRGKGEVDDRKCNYLDKMQQRKLLLHVSIL</sequence>
<dbReference type="Proteomes" id="UP000299102">
    <property type="component" value="Unassembled WGS sequence"/>
</dbReference>
<comment type="caution">
    <text evidence="1">The sequence shown here is derived from an EMBL/GenBank/DDBJ whole genome shotgun (WGS) entry which is preliminary data.</text>
</comment>
<accession>A0A4C1ZH23</accession>
<name>A0A4C1ZH23_EUMVA</name>
<reference evidence="1 2" key="1">
    <citation type="journal article" date="2019" name="Commun. Biol.">
        <title>The bagworm genome reveals a unique fibroin gene that provides high tensile strength.</title>
        <authorList>
            <person name="Kono N."/>
            <person name="Nakamura H."/>
            <person name="Ohtoshi R."/>
            <person name="Tomita M."/>
            <person name="Numata K."/>
            <person name="Arakawa K."/>
        </authorList>
    </citation>
    <scope>NUCLEOTIDE SEQUENCE [LARGE SCALE GENOMIC DNA]</scope>
</reference>
<organism evidence="1 2">
    <name type="scientific">Eumeta variegata</name>
    <name type="common">Bagworm moth</name>
    <name type="synonym">Eumeta japonica</name>
    <dbReference type="NCBI Taxonomy" id="151549"/>
    <lineage>
        <taxon>Eukaryota</taxon>
        <taxon>Metazoa</taxon>
        <taxon>Ecdysozoa</taxon>
        <taxon>Arthropoda</taxon>
        <taxon>Hexapoda</taxon>
        <taxon>Insecta</taxon>
        <taxon>Pterygota</taxon>
        <taxon>Neoptera</taxon>
        <taxon>Endopterygota</taxon>
        <taxon>Lepidoptera</taxon>
        <taxon>Glossata</taxon>
        <taxon>Ditrysia</taxon>
        <taxon>Tineoidea</taxon>
        <taxon>Psychidae</taxon>
        <taxon>Oiketicinae</taxon>
        <taxon>Eumeta</taxon>
    </lineage>
</organism>
<gene>
    <name evidence="1" type="ORF">EVAR_66432_1</name>
</gene>
<dbReference type="EMBL" id="BGZK01001835">
    <property type="protein sequence ID" value="GBP87098.1"/>
    <property type="molecule type" value="Genomic_DNA"/>
</dbReference>
<evidence type="ECO:0000313" key="2">
    <source>
        <dbReference type="Proteomes" id="UP000299102"/>
    </source>
</evidence>
<dbReference type="AlphaFoldDB" id="A0A4C1ZH23"/>
<protein>
    <submittedName>
        <fullName evidence="1">Uncharacterized protein</fullName>
    </submittedName>
</protein>
<keyword evidence="2" id="KW-1185">Reference proteome</keyword>
<evidence type="ECO:0000313" key="1">
    <source>
        <dbReference type="EMBL" id="GBP87098.1"/>
    </source>
</evidence>
<proteinExistence type="predicted"/>